<dbReference type="KEGG" id="acan:ACA1_093160"/>
<comment type="similarity">
    <text evidence="1">Belongs to the G-alpha family.</text>
</comment>
<evidence type="ECO:0000256" key="5">
    <source>
        <dbReference type="ARBA" id="ARBA00023134"/>
    </source>
</evidence>
<dbReference type="SMART" id="SM00275">
    <property type="entry name" value="G_alpha"/>
    <property type="match status" value="1"/>
</dbReference>
<dbReference type="SUPFAM" id="SSF52540">
    <property type="entry name" value="P-loop containing nucleoside triphosphate hydrolases"/>
    <property type="match status" value="1"/>
</dbReference>
<dbReference type="CDD" id="cd00066">
    <property type="entry name" value="G-alpha"/>
    <property type="match status" value="1"/>
</dbReference>
<feature type="binding site" evidence="7">
    <location>
        <position position="337"/>
    </location>
    <ligand>
        <name>GTP</name>
        <dbReference type="ChEBI" id="CHEBI:37565"/>
    </ligand>
</feature>
<keyword evidence="10" id="KW-1185">Reference proteome</keyword>
<evidence type="ECO:0000256" key="4">
    <source>
        <dbReference type="ARBA" id="ARBA00022842"/>
    </source>
</evidence>
<feature type="binding site" evidence="7">
    <location>
        <begin position="281"/>
        <end position="284"/>
    </location>
    <ligand>
        <name>GTP</name>
        <dbReference type="ChEBI" id="CHEBI:37565"/>
    </ligand>
</feature>
<protein>
    <submittedName>
        <fullName evidence="9">Guanine nucleotidebinding protein g(I), alpha-1 subunit</fullName>
    </submittedName>
</protein>
<sequence length="369" mass="41716">MEALSAKEQKKRSQDIDKMLRNEKKKMAKQTTLLMLGSGQSGKSTFCKQMKILHMFGFSEREKQNYKAIIHTNIIDSTLDLIHAAHQHSFNFSDSNVDALGHKLYDAYRVKKSVAMEEIEVANMHVKTYAIDESLAAEIQEIWNDAATDSIIKQAKELAVLDSIPYYLKKLDEIVSSRYEPNNVDILLARLRTTAVSETTFEHAGVNFNIIDVGGQKGERSKWLPLFSDVTAIIYCVSSSDYDLVLEEDGATNRMIDSFELFKTIAKHRAMRHVPIILFLNKKDLFEKKIQEVDLATCFPEYKGGKNYKAGIKFLEQKFLKAGEEREGEVYVHVTQATDTTNVEVVWQAVKSILLRDALDALGGFGGSV</sequence>
<dbReference type="PANTHER" id="PTHR10218:SF302">
    <property type="entry name" value="GUANINE NUCLEOTIDE-BINDING PROTEIN ALPHA-5 SUBUNIT"/>
    <property type="match status" value="1"/>
</dbReference>
<dbReference type="InterPro" id="IPR001019">
    <property type="entry name" value="Gprotein_alpha_su"/>
</dbReference>
<feature type="binding site" evidence="7">
    <location>
        <begin position="162"/>
        <end position="163"/>
    </location>
    <ligand>
        <name>GTP</name>
        <dbReference type="ChEBI" id="CHEBI:37565"/>
    </ligand>
</feature>
<dbReference type="GO" id="GO:0007188">
    <property type="term" value="P:adenylate cyclase-modulating G protein-coupled receptor signaling pathway"/>
    <property type="evidence" value="ECO:0007669"/>
    <property type="project" value="TreeGrafter"/>
</dbReference>
<evidence type="ECO:0000256" key="2">
    <source>
        <dbReference type="ARBA" id="ARBA00022723"/>
    </source>
</evidence>
<dbReference type="OrthoDB" id="5817230at2759"/>
<evidence type="ECO:0000313" key="9">
    <source>
        <dbReference type="EMBL" id="ELR12780.1"/>
    </source>
</evidence>
<keyword evidence="6" id="KW-0807">Transducer</keyword>
<dbReference type="GO" id="GO:0031683">
    <property type="term" value="F:G-protein beta/gamma-subunit complex binding"/>
    <property type="evidence" value="ECO:0007669"/>
    <property type="project" value="InterPro"/>
</dbReference>
<keyword evidence="5 7" id="KW-0342">GTP-binding</keyword>
<evidence type="ECO:0000256" key="6">
    <source>
        <dbReference type="ARBA" id="ARBA00023224"/>
    </source>
</evidence>
<dbReference type="Pfam" id="PF00503">
    <property type="entry name" value="G-alpha"/>
    <property type="match status" value="1"/>
</dbReference>
<dbReference type="PANTHER" id="PTHR10218">
    <property type="entry name" value="GTP-BINDING PROTEIN ALPHA SUBUNIT"/>
    <property type="match status" value="1"/>
</dbReference>
<feature type="binding site" evidence="7">
    <location>
        <begin position="212"/>
        <end position="216"/>
    </location>
    <ligand>
        <name>GTP</name>
        <dbReference type="ChEBI" id="CHEBI:37565"/>
    </ligand>
</feature>
<accession>L8GI69</accession>
<dbReference type="InterPro" id="IPR011025">
    <property type="entry name" value="GproteinA_insert"/>
</dbReference>
<dbReference type="GO" id="GO:0005525">
    <property type="term" value="F:GTP binding"/>
    <property type="evidence" value="ECO:0007669"/>
    <property type="project" value="UniProtKB-KW"/>
</dbReference>
<dbReference type="STRING" id="1257118.L8GI69"/>
<dbReference type="GeneID" id="14913623"/>
<dbReference type="GO" id="GO:0001664">
    <property type="term" value="F:G protein-coupled receptor binding"/>
    <property type="evidence" value="ECO:0007669"/>
    <property type="project" value="TreeGrafter"/>
</dbReference>
<feature type="binding site" evidence="7">
    <location>
        <begin position="187"/>
        <end position="193"/>
    </location>
    <ligand>
        <name>GTP</name>
        <dbReference type="ChEBI" id="CHEBI:37565"/>
    </ligand>
</feature>
<dbReference type="Gene3D" id="1.10.400.10">
    <property type="entry name" value="GI Alpha 1, domain 2-like"/>
    <property type="match status" value="1"/>
</dbReference>
<feature type="binding site" evidence="8">
    <location>
        <position position="44"/>
    </location>
    <ligand>
        <name>Mg(2+)</name>
        <dbReference type="ChEBI" id="CHEBI:18420"/>
    </ligand>
</feature>
<organism evidence="9 10">
    <name type="scientific">Acanthamoeba castellanii (strain ATCC 30010 / Neff)</name>
    <dbReference type="NCBI Taxonomy" id="1257118"/>
    <lineage>
        <taxon>Eukaryota</taxon>
        <taxon>Amoebozoa</taxon>
        <taxon>Discosea</taxon>
        <taxon>Longamoebia</taxon>
        <taxon>Centramoebida</taxon>
        <taxon>Acanthamoebidae</taxon>
        <taxon>Acanthamoeba</taxon>
    </lineage>
</organism>
<reference evidence="9 10" key="1">
    <citation type="journal article" date="2013" name="Genome Biol.">
        <title>Genome of Acanthamoeba castellanii highlights extensive lateral gene transfer and early evolution of tyrosine kinase signaling.</title>
        <authorList>
            <person name="Clarke M."/>
            <person name="Lohan A.J."/>
            <person name="Liu B."/>
            <person name="Lagkouvardos I."/>
            <person name="Roy S."/>
            <person name="Zafar N."/>
            <person name="Bertelli C."/>
            <person name="Schilde C."/>
            <person name="Kianianmomeni A."/>
            <person name="Burglin T.R."/>
            <person name="Frech C."/>
            <person name="Turcotte B."/>
            <person name="Kopec K.O."/>
            <person name="Synnott J.M."/>
            <person name="Choo C."/>
            <person name="Paponov I."/>
            <person name="Finkler A."/>
            <person name="Soon Heng Tan C."/>
            <person name="Hutchins A.P."/>
            <person name="Weinmeier T."/>
            <person name="Rattei T."/>
            <person name="Chu J.S."/>
            <person name="Gimenez G."/>
            <person name="Irimia M."/>
            <person name="Rigden D.J."/>
            <person name="Fitzpatrick D.A."/>
            <person name="Lorenzo-Morales J."/>
            <person name="Bateman A."/>
            <person name="Chiu C.H."/>
            <person name="Tang P."/>
            <person name="Hegemann P."/>
            <person name="Fromm H."/>
            <person name="Raoult D."/>
            <person name="Greub G."/>
            <person name="Miranda-Saavedra D."/>
            <person name="Chen N."/>
            <person name="Nash P."/>
            <person name="Ginger M.L."/>
            <person name="Horn M."/>
            <person name="Schaap P."/>
            <person name="Caler L."/>
            <person name="Loftus B."/>
        </authorList>
    </citation>
    <scope>NUCLEOTIDE SEQUENCE [LARGE SCALE GENOMIC DNA]</scope>
    <source>
        <strain evidence="9 10">Neff</strain>
    </source>
</reference>
<dbReference type="PROSITE" id="PS51882">
    <property type="entry name" value="G_ALPHA"/>
    <property type="match status" value="1"/>
</dbReference>
<dbReference type="GO" id="GO:0005834">
    <property type="term" value="C:heterotrimeric G-protein complex"/>
    <property type="evidence" value="ECO:0007669"/>
    <property type="project" value="TreeGrafter"/>
</dbReference>
<dbReference type="Proteomes" id="UP000011083">
    <property type="component" value="Unassembled WGS sequence"/>
</dbReference>
<dbReference type="AlphaFoldDB" id="L8GI69"/>
<keyword evidence="3 7" id="KW-0547">Nucleotide-binding</keyword>
<dbReference type="InterPro" id="IPR027417">
    <property type="entry name" value="P-loop_NTPase"/>
</dbReference>
<dbReference type="OMA" id="MGCLGGQ"/>
<dbReference type="GO" id="GO:0005737">
    <property type="term" value="C:cytoplasm"/>
    <property type="evidence" value="ECO:0007669"/>
    <property type="project" value="TreeGrafter"/>
</dbReference>
<dbReference type="EMBL" id="KB008103">
    <property type="protein sequence ID" value="ELR12780.1"/>
    <property type="molecule type" value="Genomic_DNA"/>
</dbReference>
<dbReference type="GO" id="GO:0046872">
    <property type="term" value="F:metal ion binding"/>
    <property type="evidence" value="ECO:0007669"/>
    <property type="project" value="UniProtKB-KW"/>
</dbReference>
<evidence type="ECO:0000313" key="10">
    <source>
        <dbReference type="Proteomes" id="UP000011083"/>
    </source>
</evidence>
<dbReference type="RefSeq" id="XP_004334793.1">
    <property type="nucleotide sequence ID" value="XM_004334745.1"/>
</dbReference>
<evidence type="ECO:0000256" key="7">
    <source>
        <dbReference type="PIRSR" id="PIRSR601019-1"/>
    </source>
</evidence>
<evidence type="ECO:0000256" key="3">
    <source>
        <dbReference type="ARBA" id="ARBA00022741"/>
    </source>
</evidence>
<keyword evidence="2 8" id="KW-0479">Metal-binding</keyword>
<gene>
    <name evidence="9" type="ORF">ACA1_093160</name>
</gene>
<dbReference type="Gene3D" id="3.40.50.300">
    <property type="entry name" value="P-loop containing nucleotide triphosphate hydrolases"/>
    <property type="match status" value="1"/>
</dbReference>
<dbReference type="PRINTS" id="PR00318">
    <property type="entry name" value="GPROTEINA"/>
</dbReference>
<feature type="binding site" evidence="8">
    <location>
        <position position="193"/>
    </location>
    <ligand>
        <name>Mg(2+)</name>
        <dbReference type="ChEBI" id="CHEBI:18420"/>
    </ligand>
</feature>
<dbReference type="SUPFAM" id="SSF47895">
    <property type="entry name" value="Transducin (alpha subunit), insertion domain"/>
    <property type="match status" value="1"/>
</dbReference>
<keyword evidence="4 8" id="KW-0460">Magnesium</keyword>
<evidence type="ECO:0000256" key="1">
    <source>
        <dbReference type="ARBA" id="ARBA00005804"/>
    </source>
</evidence>
<dbReference type="FunFam" id="3.40.50.300:FF:002307">
    <property type="entry name" value="Guanine nucleotide-binding protein G(k) subunit alpha"/>
    <property type="match status" value="1"/>
</dbReference>
<proteinExistence type="inferred from homology"/>
<dbReference type="VEuPathDB" id="AmoebaDB:ACA1_093160"/>
<dbReference type="GO" id="GO:0003924">
    <property type="term" value="F:GTPase activity"/>
    <property type="evidence" value="ECO:0007669"/>
    <property type="project" value="InterPro"/>
</dbReference>
<name>L8GI69_ACACF</name>
<evidence type="ECO:0000256" key="8">
    <source>
        <dbReference type="PIRSR" id="PIRSR601019-2"/>
    </source>
</evidence>